<dbReference type="Proteomes" id="UP001528850">
    <property type="component" value="Unassembled WGS sequence"/>
</dbReference>
<gene>
    <name evidence="1" type="ORF">P3W24_07045</name>
</gene>
<keyword evidence="2" id="KW-1185">Reference proteome</keyword>
<organism evidence="1 2">
    <name type="scientific">Luteibacter sahnii</name>
    <dbReference type="NCBI Taxonomy" id="3021977"/>
    <lineage>
        <taxon>Bacteria</taxon>
        <taxon>Pseudomonadati</taxon>
        <taxon>Pseudomonadota</taxon>
        <taxon>Gammaproteobacteria</taxon>
        <taxon>Lysobacterales</taxon>
        <taxon>Rhodanobacteraceae</taxon>
        <taxon>Luteibacter</taxon>
    </lineage>
</organism>
<evidence type="ECO:0000313" key="2">
    <source>
        <dbReference type="Proteomes" id="UP001528850"/>
    </source>
</evidence>
<dbReference type="Pfam" id="PF13211">
    <property type="entry name" value="DUF4019"/>
    <property type="match status" value="1"/>
</dbReference>
<protein>
    <submittedName>
        <fullName evidence="1">DUF4019 domain-containing protein</fullName>
    </submittedName>
</protein>
<sequence>MRQHPATAGKVAAMTPSAATFGTLLTIAQTPALGPQPNSLDHAVGRATHWVRLSETRRPDAMWLEARALMQRLVSREEWAHYIRRIRVDRGALQGREWFEVTRVRDPVGLPVGDYLNVIFVAHFAQASQFETVSLAPGAAGWLPVGYVIRPVQREV</sequence>
<accession>A0ABT6B9B5</accession>
<reference evidence="1 2" key="1">
    <citation type="journal article" date="2024" name="Curr. Microbiol.">
        <title>Luteibacter sahnii sp. nov., A Novel Yellow-Colored Xanthomonadin Pigment Producing Probiotic Bacterium from Healthy Rice Seed Microbiome.</title>
        <authorList>
            <person name="Jaiswal G."/>
            <person name="Rana R."/>
            <person name="Nayak P.K."/>
            <person name="Chouhan R."/>
            <person name="Gandhi S.G."/>
            <person name="Patel H.K."/>
            <person name="Patil P.B."/>
        </authorList>
    </citation>
    <scope>NUCLEOTIDE SEQUENCE [LARGE SCALE GENOMIC DNA]</scope>
    <source>
        <strain evidence="1 2">PPL201</strain>
    </source>
</reference>
<dbReference type="InterPro" id="IPR025091">
    <property type="entry name" value="DUF4019"/>
</dbReference>
<evidence type="ECO:0000313" key="1">
    <source>
        <dbReference type="EMBL" id="MDF4024713.1"/>
    </source>
</evidence>
<name>A0ABT6B9B5_9GAMM</name>
<proteinExistence type="predicted"/>
<comment type="caution">
    <text evidence="1">The sequence shown here is derived from an EMBL/GenBank/DDBJ whole genome shotgun (WGS) entry which is preliminary data.</text>
</comment>
<dbReference type="EMBL" id="JARJJS010000002">
    <property type="protein sequence ID" value="MDF4024713.1"/>
    <property type="molecule type" value="Genomic_DNA"/>
</dbReference>